<comment type="cofactor">
    <cofactor evidence="1 3">
        <name>pyridoxal 5'-phosphate</name>
        <dbReference type="ChEBI" id="CHEBI:597326"/>
    </cofactor>
</comment>
<evidence type="ECO:0000256" key="3">
    <source>
        <dbReference type="HAMAP-Rule" id="MF_00711"/>
    </source>
</evidence>
<reference evidence="6 7" key="1">
    <citation type="submission" date="2021-03" db="EMBL/GenBank/DDBJ databases">
        <title>Five novel Rahnella species.</title>
        <authorList>
            <person name="Brady C."/>
            <person name="Asselin J."/>
            <person name="Beer S."/>
            <person name="Bruberg M.B."/>
            <person name="Crampton B."/>
            <person name="Venter S."/>
            <person name="Arnold D."/>
            <person name="Denman S."/>
        </authorList>
    </citation>
    <scope>NUCLEOTIDE SEQUENCE [LARGE SCALE GENOMIC DNA]</scope>
    <source>
        <strain evidence="6 7">H11b</strain>
    </source>
</reference>
<dbReference type="Pfam" id="PF02347">
    <property type="entry name" value="GDC-P"/>
    <property type="match status" value="2"/>
</dbReference>
<evidence type="ECO:0000256" key="2">
    <source>
        <dbReference type="ARBA" id="ARBA00022898"/>
    </source>
</evidence>
<comment type="function">
    <text evidence="3">The glycine cleavage system catalyzes the degradation of glycine. The P protein binds the alpha-amino group of glycine through its pyridoxal phosphate cofactor; CO(2) is released and the remaining methylamine moiety is then transferred to the lipoamide cofactor of the H protein.</text>
</comment>
<proteinExistence type="inferred from homology"/>
<name>A0ABS6LTV3_9GAMM</name>
<evidence type="ECO:0000256" key="1">
    <source>
        <dbReference type="ARBA" id="ARBA00001933"/>
    </source>
</evidence>
<comment type="caution">
    <text evidence="6">The sequence shown here is derived from an EMBL/GenBank/DDBJ whole genome shotgun (WGS) entry which is preliminary data.</text>
</comment>
<comment type="subunit">
    <text evidence="3">The glycine cleavage system is composed of four proteins: P, T, L and H.</text>
</comment>
<keyword evidence="3 6" id="KW-0560">Oxidoreductase</keyword>
<dbReference type="EMBL" id="JAFMOW010000058">
    <property type="protein sequence ID" value="MBU9855257.1"/>
    <property type="molecule type" value="Genomic_DNA"/>
</dbReference>
<dbReference type="InterPro" id="IPR049316">
    <property type="entry name" value="GDC-P_C"/>
</dbReference>
<feature type="domain" description="Glycine cleavage system P-protein N-terminal" evidence="4">
    <location>
        <begin position="17"/>
        <end position="439"/>
    </location>
</feature>
<dbReference type="PANTHER" id="PTHR11773:SF13">
    <property type="entry name" value="GLYCINE DEHYDROGENASE (DECARBOXYLATING)"/>
    <property type="match status" value="1"/>
</dbReference>
<keyword evidence="2 3" id="KW-0663">Pyridoxal phosphate</keyword>
<evidence type="ECO:0000259" key="5">
    <source>
        <dbReference type="Pfam" id="PF21478"/>
    </source>
</evidence>
<dbReference type="NCBIfam" id="NF003346">
    <property type="entry name" value="PRK04366.1"/>
    <property type="match status" value="1"/>
</dbReference>
<gene>
    <name evidence="3 6" type="primary">gcvP</name>
    <name evidence="6" type="ORF">J1778_08170</name>
</gene>
<dbReference type="InterPro" id="IPR020581">
    <property type="entry name" value="GDC_P"/>
</dbReference>
<sequence>MTQTLSQLEHSEAFIGRHIGPSSQQQQQMLETVGADSLNALIQQIVPVDIQLPGPPAVGDAVTEHQALAELKAIASQNQRYKSYIGMGYSAVLTPPVILRNMLENPGWYTAYTPYQPEVSQGRLEALLNFQQLTLDLTGLDLASASLLDEATAAAEAMALAKRASKLKDANRFFVADDVHPQTLDVVRTRAETFGFDIIVDKAEKVLELEGVFGVLLQQVGTTGEVHDYTALLGELKSRKIITSVAADIMALVLLAAPGKQGADVVFGSAQRFGVPMGYGGPHAAFFACVDEFKRSMPGRIIGVSRDAAGKTALRMAMQTREQHIRREKANSNICTSQVLLANIASLYAVFHGPEGLKRIASRIHRLTDILAAGLKQGGLTLRHNTWFDTLTVEVKDKAAVLERALSFGLNLRTDIHGAVGITLDEATSREDVQILFAALLGDDNGLDIDKLDKAASTDSNSIPAAMLRVDPILTHPVFNQYHSETEMMRYMHRLEKKDLALNQAMIPLGSCTMKLNAAAEMIPITWPEFAELHPFCPTEQAGGYQQMIGQLSQWLVQLTGYDAVCMQPNSGAQGEYAGLLAIRRYHESRNESGRHICLIPSSAHGTNPASAQMASMTVVVVACDKQGNIDLSDLREKAAKAGDELSCIMVTYPSTHGVYEETIREVCQIVHQYGGQVYLDGANMNAQVGITTPGYIGADVSHLNLHKTFCIPHGGGGPGMGPIGVKSHLAPFVPGHSVVQIDGVLTQNGAVSAAPFGSASILPISWMYIRMMGAEGLKQASQVAILNANYIATRLKDAYPVLYTGRDGRVAHECILDIRPLKDTTGISEMDIAKRLIDYGFHAPTMSFPVAGTLMVEPTESESKVELDRFIDALLAIRSEIDRVEKGEWPLEDNPLVNAPHVQNELVSDWNHPYTREVAVFPAGYDNKYWPTVKRLDDVYGDRNLFCSCVPMSDYE</sequence>
<accession>A0ABS6LTV3</accession>
<keyword evidence="7" id="KW-1185">Reference proteome</keyword>
<feature type="domain" description="Glycine dehydrogenase C-terminal" evidence="5">
    <location>
        <begin position="781"/>
        <end position="902"/>
    </location>
</feature>
<dbReference type="GO" id="GO:0004375">
    <property type="term" value="F:glycine dehydrogenase (decarboxylating) activity"/>
    <property type="evidence" value="ECO:0007669"/>
    <property type="project" value="UniProtKB-EC"/>
</dbReference>
<protein>
    <recommendedName>
        <fullName evidence="3">Glycine dehydrogenase (decarboxylating)</fullName>
        <ecNumber evidence="3">1.4.4.2</ecNumber>
    </recommendedName>
    <alternativeName>
        <fullName evidence="3">Glycine cleavage system P-protein</fullName>
    </alternativeName>
    <alternativeName>
        <fullName evidence="3">Glycine decarboxylase</fullName>
    </alternativeName>
    <alternativeName>
        <fullName evidence="3">Glycine dehydrogenase (aminomethyl-transferring)</fullName>
    </alternativeName>
</protein>
<evidence type="ECO:0000313" key="7">
    <source>
        <dbReference type="Proteomes" id="UP000734343"/>
    </source>
</evidence>
<dbReference type="CDD" id="cd00613">
    <property type="entry name" value="GDC-P"/>
    <property type="match status" value="2"/>
</dbReference>
<dbReference type="Proteomes" id="UP000734343">
    <property type="component" value="Unassembled WGS sequence"/>
</dbReference>
<comment type="catalytic activity">
    <reaction evidence="3">
        <text>N(6)-[(R)-lipoyl]-L-lysyl-[glycine-cleavage complex H protein] + glycine + H(+) = N(6)-[(R)-S(8)-aminomethyldihydrolipoyl]-L-lysyl-[glycine-cleavage complex H protein] + CO2</text>
        <dbReference type="Rhea" id="RHEA:24304"/>
        <dbReference type="Rhea" id="RHEA-COMP:10494"/>
        <dbReference type="Rhea" id="RHEA-COMP:10495"/>
        <dbReference type="ChEBI" id="CHEBI:15378"/>
        <dbReference type="ChEBI" id="CHEBI:16526"/>
        <dbReference type="ChEBI" id="CHEBI:57305"/>
        <dbReference type="ChEBI" id="CHEBI:83099"/>
        <dbReference type="ChEBI" id="CHEBI:83143"/>
        <dbReference type="EC" id="1.4.4.2"/>
    </reaction>
</comment>
<evidence type="ECO:0000259" key="4">
    <source>
        <dbReference type="Pfam" id="PF02347"/>
    </source>
</evidence>
<dbReference type="RefSeq" id="WP_217172745.1">
    <property type="nucleotide sequence ID" value="NZ_JAFMOW010000058.1"/>
</dbReference>
<dbReference type="PANTHER" id="PTHR11773">
    <property type="entry name" value="GLYCINE DEHYDROGENASE, DECARBOXYLATING"/>
    <property type="match status" value="1"/>
</dbReference>
<dbReference type="Pfam" id="PF21478">
    <property type="entry name" value="GcvP2_C"/>
    <property type="match status" value="1"/>
</dbReference>
<feature type="domain" description="Glycine cleavage system P-protein N-terminal" evidence="4">
    <location>
        <begin position="481"/>
        <end position="739"/>
    </location>
</feature>
<dbReference type="InterPro" id="IPR003437">
    <property type="entry name" value="GcvP"/>
</dbReference>
<evidence type="ECO:0000313" key="6">
    <source>
        <dbReference type="EMBL" id="MBU9855257.1"/>
    </source>
</evidence>
<feature type="modified residue" description="N6-(pyridoxal phosphate)lysine" evidence="3">
    <location>
        <position position="708"/>
    </location>
</feature>
<comment type="similarity">
    <text evidence="3">Belongs to the GcvP family.</text>
</comment>
<dbReference type="InterPro" id="IPR049315">
    <property type="entry name" value="GDC-P_N"/>
</dbReference>
<dbReference type="NCBIfam" id="TIGR00461">
    <property type="entry name" value="gcvP"/>
    <property type="match status" value="1"/>
</dbReference>
<dbReference type="EC" id="1.4.4.2" evidence="3"/>
<dbReference type="HAMAP" id="MF_00711">
    <property type="entry name" value="GcvP"/>
    <property type="match status" value="1"/>
</dbReference>
<organism evidence="6 7">
    <name type="scientific">Rahnella bonaserana</name>
    <dbReference type="NCBI Taxonomy" id="2816248"/>
    <lineage>
        <taxon>Bacteria</taxon>
        <taxon>Pseudomonadati</taxon>
        <taxon>Pseudomonadota</taxon>
        <taxon>Gammaproteobacteria</taxon>
        <taxon>Enterobacterales</taxon>
        <taxon>Yersiniaceae</taxon>
        <taxon>Rahnella</taxon>
    </lineage>
</organism>